<dbReference type="InterPro" id="IPR036397">
    <property type="entry name" value="RNaseH_sf"/>
</dbReference>
<protein>
    <submittedName>
        <fullName evidence="2">Uncharacterized protein</fullName>
    </submittedName>
</protein>
<evidence type="ECO:0000313" key="2">
    <source>
        <dbReference type="WBParaSite" id="ACRNAN_scaffold1597.g14552.t1"/>
    </source>
</evidence>
<accession>A0A914CXK7</accession>
<dbReference type="WBParaSite" id="ACRNAN_scaffold1597.g14552.t1">
    <property type="protein sequence ID" value="ACRNAN_scaffold1597.g14552.t1"/>
    <property type="gene ID" value="ACRNAN_scaffold1597.g14552"/>
</dbReference>
<name>A0A914CXK7_9BILA</name>
<reference evidence="2" key="1">
    <citation type="submission" date="2022-11" db="UniProtKB">
        <authorList>
            <consortium name="WormBaseParasite"/>
        </authorList>
    </citation>
    <scope>IDENTIFICATION</scope>
</reference>
<dbReference type="Gene3D" id="3.30.420.10">
    <property type="entry name" value="Ribonuclease H-like superfamily/Ribonuclease H"/>
    <property type="match status" value="1"/>
</dbReference>
<dbReference type="GO" id="GO:0003676">
    <property type="term" value="F:nucleic acid binding"/>
    <property type="evidence" value="ECO:0007669"/>
    <property type="project" value="InterPro"/>
</dbReference>
<dbReference type="Proteomes" id="UP000887540">
    <property type="component" value="Unplaced"/>
</dbReference>
<evidence type="ECO:0000313" key="1">
    <source>
        <dbReference type="Proteomes" id="UP000887540"/>
    </source>
</evidence>
<dbReference type="AlphaFoldDB" id="A0A914CXK7"/>
<organism evidence="1 2">
    <name type="scientific">Acrobeloides nanus</name>
    <dbReference type="NCBI Taxonomy" id="290746"/>
    <lineage>
        <taxon>Eukaryota</taxon>
        <taxon>Metazoa</taxon>
        <taxon>Ecdysozoa</taxon>
        <taxon>Nematoda</taxon>
        <taxon>Chromadorea</taxon>
        <taxon>Rhabditida</taxon>
        <taxon>Tylenchina</taxon>
        <taxon>Cephalobomorpha</taxon>
        <taxon>Cephaloboidea</taxon>
        <taxon>Cephalobidae</taxon>
        <taxon>Acrobeloides</taxon>
    </lineage>
</organism>
<sequence>MEIENAWLRPAVCYLVEFIIKFDTDVYREDILEPVKELALDHYGTNTERNWDDWTFQQDSAPSHASVNVNKEKFKVSTKTWLNDHFPDFIKKDE</sequence>
<proteinExistence type="predicted"/>
<keyword evidence="1" id="KW-1185">Reference proteome</keyword>